<dbReference type="InterPro" id="IPR011044">
    <property type="entry name" value="Quino_amine_DH_bsu"/>
</dbReference>
<dbReference type="InterPro" id="IPR016032">
    <property type="entry name" value="Sig_transdc_resp-reg_C-effctor"/>
</dbReference>
<dbReference type="STRING" id="710696.Intca_3281"/>
<dbReference type="PROSITE" id="PS51755">
    <property type="entry name" value="OMPR_PHOB"/>
    <property type="match status" value="1"/>
</dbReference>
<dbReference type="Gene3D" id="1.25.40.10">
    <property type="entry name" value="Tetratricopeptide repeat domain"/>
    <property type="match status" value="1"/>
</dbReference>
<evidence type="ECO:0000259" key="9">
    <source>
        <dbReference type="PROSITE" id="PS51755"/>
    </source>
</evidence>
<accession>E6SDT3</accession>
<sequence length="1399" mass="149428">MRVGVLGPVEVDGGSVALGPRDRVTLAVLAVRPGQHVTADALAEALWGDDLPPSSSKVVQGCVSRLRKVLGATAIETTPGGYRLRLHRDDLDLALFEHHLGRARQLLATGEPDRVLYLVDQALALWRGDPFGDLSEWEPGRTEAERLAELHREAEELRVEAALQSGRHDEVLPDLRRLVVEQPTRERRWGLLALAQYQAGRQAEALQTLARARAVLLNELGLDPGPGLAALEESILRQDSSLAAQAAFTPASTTCPYLGLLAYDLEDAAAFFGREQDTEAALRRLDQTGVLAVVGPSGSGKSSLVRAGVAAALERDGRDVSVLTPGRHPLAALDAVRPQAADVLVVDQCEEVLGLPEESGDRSDFFERLVTFAARPGRQLVISLRADRLGDLSIHTDFARLVEQGLYLLGPLREPDLRRAIESPAAQAGLRIEPGLVDLLVREVLGEAGALPLLSHVLRQTWKRREGNTLTVAGYTATGGIRGAVSQSAEGLFRGLSSEQQVMVRDLMVRLVASDDAGAPIRQRVPRRSVLTTKERQELAERLIAARLLSSDGETLEVAHESLAVAWPRLRGWLDDDVDGLRIMRHLTVAAQTWDELGRPDSELYRGVRLARAIEWRGRSDPTLTPVEAEFLTASAALADREAHAAEEQARRDRRSNQRLRAMLAATAALLSVTVVAGIAAFTSAERASSTALTSDSERLGAEAARTDAVDLSLLLAAAGLKLEDSVESRTNLLEALNRVPRLIRATRVPSSGMAVVTVLPDGRVALPTWPGGVQVYDPDTLAVTGRGAAPLGNTVVASPTGRLLAASVNVPTAAIPPVALLQPDGSLAPGQLGGLSVKDQVRQDLSFDSTGRWLAVGVLPKAGPEGTVLVWDTERPQRPVARVKTSQSIFPVVSPDGRTLYSRDRTRILVTDLPEGTVRRVLTAADLGVQELSGRLLLTPDARTLVVGGGPAAVVIDATTLASTSHLYDGQAWSGQLALSADGTRVSVLGDKVVVWDLSGAEPVVVAKENVGDNRPVVSRPDGRTLYPNAAGLSPDGRTLYLYVDDNFMALDLEGRRSFLPVVAGDPLDRDAAWASLSPDRTRVAYHWDGLPATNQVRDLTTGRLGPRVALGLNTTTFTEVVWSPDGRLLSSTTGDSALGLWEAATGREVARTSLSPEEAVVATFSPDGNTLLVGTRVPPVSKEAPTQERGRLHVLSVPGLQPVRDPIEAGVGLFDMLTVSPNGRDVVAHGEWAQTIDYSTGQLGAAIGAKDDPPSAGEFSPDGQRLFLSWLDGRIALLDVTTDSWLAAPSATQPYGGRYLAWSVDGSLIASSKEGGKVAVWDGRTGAFVGAVAAPEGAVAFTEDGEVLVASLDGTVRTWDPRPSAWVAAACRMAGRDLTEDEWRSYLPDRDYAPVCS</sequence>
<dbReference type="InterPro" id="IPR001680">
    <property type="entry name" value="WD40_rpt"/>
</dbReference>
<dbReference type="PROSITE" id="PS00678">
    <property type="entry name" value="WD_REPEATS_1"/>
    <property type="match status" value="1"/>
</dbReference>
<dbReference type="InterPro" id="IPR036388">
    <property type="entry name" value="WH-like_DNA-bd_sf"/>
</dbReference>
<dbReference type="InterPro" id="IPR001867">
    <property type="entry name" value="OmpR/PhoB-type_DNA-bd"/>
</dbReference>
<dbReference type="PROSITE" id="PS50082">
    <property type="entry name" value="WD_REPEATS_2"/>
    <property type="match status" value="1"/>
</dbReference>
<dbReference type="PANTHER" id="PTHR35807">
    <property type="entry name" value="TRANSCRIPTIONAL REGULATOR REDD-RELATED"/>
    <property type="match status" value="1"/>
</dbReference>
<dbReference type="InterPro" id="IPR005158">
    <property type="entry name" value="BTAD"/>
</dbReference>
<feature type="domain" description="OmpR/PhoB-type" evidence="9">
    <location>
        <begin position="1"/>
        <end position="86"/>
    </location>
</feature>
<dbReference type="HOGENOM" id="CLU_002352_0_2_11"/>
<dbReference type="GO" id="GO:0003677">
    <property type="term" value="F:DNA binding"/>
    <property type="evidence" value="ECO:0007669"/>
    <property type="project" value="UniProtKB-UniRule"/>
</dbReference>
<dbReference type="Pfam" id="PF20703">
    <property type="entry name" value="nSTAND1"/>
    <property type="match status" value="1"/>
</dbReference>
<dbReference type="Pfam" id="PF03704">
    <property type="entry name" value="BTAD"/>
    <property type="match status" value="1"/>
</dbReference>
<name>E6SDT3_INTC7</name>
<dbReference type="Pfam" id="PF00486">
    <property type="entry name" value="Trans_reg_C"/>
    <property type="match status" value="1"/>
</dbReference>
<dbReference type="CDD" id="cd00383">
    <property type="entry name" value="trans_reg_C"/>
    <property type="match status" value="1"/>
</dbReference>
<dbReference type="SUPFAM" id="SSF46894">
    <property type="entry name" value="C-terminal effector domain of the bipartite response regulators"/>
    <property type="match status" value="1"/>
</dbReference>
<dbReference type="InterPro" id="IPR011990">
    <property type="entry name" value="TPR-like_helical_dom_sf"/>
</dbReference>
<keyword evidence="3" id="KW-0677">Repeat</keyword>
<dbReference type="SUPFAM" id="SSF50998">
    <property type="entry name" value="Quinoprotein alcohol dehydrogenase-like"/>
    <property type="match status" value="1"/>
</dbReference>
<evidence type="ECO:0000256" key="8">
    <source>
        <dbReference type="PROSITE-ProRule" id="PRU01091"/>
    </source>
</evidence>
<dbReference type="InterPro" id="IPR051677">
    <property type="entry name" value="AfsR-DnrI-RedD_regulator"/>
</dbReference>
<comment type="similarity">
    <text evidence="1">Belongs to the AfsR/DnrI/RedD regulatory family.</text>
</comment>
<reference evidence="10 11" key="1">
    <citation type="journal article" date="2010" name="Stand. Genomic Sci.">
        <title>Complete genome sequence of Intrasporangium calvum type strain (7 KIP).</title>
        <authorList>
            <person name="Del Rio T.G."/>
            <person name="Chertkov O."/>
            <person name="Yasawong M."/>
            <person name="Lucas S."/>
            <person name="Deshpande S."/>
            <person name="Cheng J.F."/>
            <person name="Detter C."/>
            <person name="Tapia R."/>
            <person name="Han C."/>
            <person name="Goodwin L."/>
            <person name="Pitluck S."/>
            <person name="Liolios K."/>
            <person name="Ivanova N."/>
            <person name="Mavromatis K."/>
            <person name="Pati A."/>
            <person name="Chen A."/>
            <person name="Palaniappan K."/>
            <person name="Land M."/>
            <person name="Hauser L."/>
            <person name="Chang Y.J."/>
            <person name="Jeffries C.D."/>
            <person name="Rohde M."/>
            <person name="Pukall R."/>
            <person name="Sikorski J."/>
            <person name="Goker M."/>
            <person name="Woyke T."/>
            <person name="Bristow J."/>
            <person name="Eisen J.A."/>
            <person name="Markowitz V."/>
            <person name="Hugenholtz P."/>
            <person name="Kyrpides N.C."/>
            <person name="Klenk H.P."/>
            <person name="Lapidus A."/>
        </authorList>
    </citation>
    <scope>NUCLEOTIDE SEQUENCE [LARGE SCALE GENOMIC DNA]</scope>
    <source>
        <strain evidence="11">ATCC 23552 / DSM 43043 / JCM 3097 / NBRC 12989 / 7 KIP</strain>
    </source>
</reference>
<dbReference type="SUPFAM" id="SSF52540">
    <property type="entry name" value="P-loop containing nucleoside triphosphate hydrolases"/>
    <property type="match status" value="1"/>
</dbReference>
<dbReference type="Gene3D" id="3.40.50.300">
    <property type="entry name" value="P-loop containing nucleotide triphosphate hydrolases"/>
    <property type="match status" value="1"/>
</dbReference>
<dbReference type="SMART" id="SM00320">
    <property type="entry name" value="WD40"/>
    <property type="match status" value="4"/>
</dbReference>
<dbReference type="Proteomes" id="UP000008914">
    <property type="component" value="Chromosome"/>
</dbReference>
<dbReference type="SUPFAM" id="SSF50969">
    <property type="entry name" value="YVTN repeat-like/Quinoprotein amine dehydrogenase"/>
    <property type="match status" value="1"/>
</dbReference>
<dbReference type="eggNOG" id="COG3629">
    <property type="taxonomic scope" value="Bacteria"/>
</dbReference>
<proteinExistence type="inferred from homology"/>
<dbReference type="eggNOG" id="COG3391">
    <property type="taxonomic scope" value="Bacteria"/>
</dbReference>
<dbReference type="PANTHER" id="PTHR35807:SF1">
    <property type="entry name" value="TRANSCRIPTIONAL REGULATOR REDD"/>
    <property type="match status" value="1"/>
</dbReference>
<evidence type="ECO:0000256" key="2">
    <source>
        <dbReference type="ARBA" id="ARBA00022574"/>
    </source>
</evidence>
<dbReference type="InterPro" id="IPR019775">
    <property type="entry name" value="WD40_repeat_CS"/>
</dbReference>
<dbReference type="Pfam" id="PF00400">
    <property type="entry name" value="WD40"/>
    <property type="match status" value="1"/>
</dbReference>
<dbReference type="GO" id="GO:0006355">
    <property type="term" value="P:regulation of DNA-templated transcription"/>
    <property type="evidence" value="ECO:0007669"/>
    <property type="project" value="InterPro"/>
</dbReference>
<dbReference type="InterPro" id="IPR011047">
    <property type="entry name" value="Quinoprotein_ADH-like_sf"/>
</dbReference>
<dbReference type="OrthoDB" id="134501at2"/>
<evidence type="ECO:0000256" key="3">
    <source>
        <dbReference type="ARBA" id="ARBA00022737"/>
    </source>
</evidence>
<evidence type="ECO:0000313" key="10">
    <source>
        <dbReference type="EMBL" id="ADU49764.1"/>
    </source>
</evidence>
<dbReference type="InterPro" id="IPR027417">
    <property type="entry name" value="P-loop_NTPase"/>
</dbReference>
<evidence type="ECO:0000256" key="6">
    <source>
        <dbReference type="ARBA" id="ARBA00023163"/>
    </source>
</evidence>
<feature type="repeat" description="WD" evidence="7">
    <location>
        <begin position="1112"/>
        <end position="1153"/>
    </location>
</feature>
<keyword evidence="4" id="KW-0805">Transcription regulation</keyword>
<dbReference type="eggNOG" id="COG2319">
    <property type="taxonomic scope" value="Bacteria"/>
</dbReference>
<protein>
    <submittedName>
        <fullName evidence="10">Transcriptional regulator, SARP family</fullName>
    </submittedName>
</protein>
<keyword evidence="5 8" id="KW-0238">DNA-binding</keyword>
<dbReference type="SMART" id="SM01043">
    <property type="entry name" value="BTAD"/>
    <property type="match status" value="1"/>
</dbReference>
<dbReference type="Gene3D" id="1.10.10.10">
    <property type="entry name" value="Winged helix-like DNA-binding domain superfamily/Winged helix DNA-binding domain"/>
    <property type="match status" value="1"/>
</dbReference>
<evidence type="ECO:0000256" key="5">
    <source>
        <dbReference type="ARBA" id="ARBA00023125"/>
    </source>
</evidence>
<keyword evidence="6" id="KW-0804">Transcription</keyword>
<dbReference type="EMBL" id="CP002343">
    <property type="protein sequence ID" value="ADU49764.1"/>
    <property type="molecule type" value="Genomic_DNA"/>
</dbReference>
<dbReference type="GO" id="GO:0005829">
    <property type="term" value="C:cytosol"/>
    <property type="evidence" value="ECO:0007669"/>
    <property type="project" value="UniProtKB-ARBA"/>
</dbReference>
<dbReference type="GO" id="GO:0000160">
    <property type="term" value="P:phosphorelay signal transduction system"/>
    <property type="evidence" value="ECO:0007669"/>
    <property type="project" value="InterPro"/>
</dbReference>
<evidence type="ECO:0000256" key="7">
    <source>
        <dbReference type="PROSITE-ProRule" id="PRU00221"/>
    </source>
</evidence>
<dbReference type="SMART" id="SM00862">
    <property type="entry name" value="Trans_reg_C"/>
    <property type="match status" value="1"/>
</dbReference>
<evidence type="ECO:0000313" key="11">
    <source>
        <dbReference type="Proteomes" id="UP000008914"/>
    </source>
</evidence>
<gene>
    <name evidence="10" type="ordered locus">Intca_3281</name>
</gene>
<evidence type="ECO:0000256" key="4">
    <source>
        <dbReference type="ARBA" id="ARBA00023015"/>
    </source>
</evidence>
<dbReference type="CDD" id="cd15831">
    <property type="entry name" value="BTAD"/>
    <property type="match status" value="1"/>
</dbReference>
<evidence type="ECO:0000256" key="1">
    <source>
        <dbReference type="ARBA" id="ARBA00005820"/>
    </source>
</evidence>
<organism evidence="10 11">
    <name type="scientific">Intrasporangium calvum (strain ATCC 23552 / DSM 43043 / JCM 3097 / NBRC 12989 / NCIMB 10167 / NRRL B-3866 / 7 KIP)</name>
    <dbReference type="NCBI Taxonomy" id="710696"/>
    <lineage>
        <taxon>Bacteria</taxon>
        <taxon>Bacillati</taxon>
        <taxon>Actinomycetota</taxon>
        <taxon>Actinomycetes</taxon>
        <taxon>Micrococcales</taxon>
        <taxon>Intrasporangiaceae</taxon>
        <taxon>Intrasporangium</taxon>
    </lineage>
</organism>
<keyword evidence="11" id="KW-1185">Reference proteome</keyword>
<feature type="DNA-binding region" description="OmpR/PhoB-type" evidence="8">
    <location>
        <begin position="1"/>
        <end position="86"/>
    </location>
</feature>
<dbReference type="Gene3D" id="2.130.10.10">
    <property type="entry name" value="YVTN repeat-like/Quinoprotein amine dehydrogenase"/>
    <property type="match status" value="3"/>
</dbReference>
<dbReference type="InterPro" id="IPR049052">
    <property type="entry name" value="nSTAND1"/>
</dbReference>
<dbReference type="InterPro" id="IPR015943">
    <property type="entry name" value="WD40/YVTN_repeat-like_dom_sf"/>
</dbReference>
<dbReference type="SUPFAM" id="SSF48452">
    <property type="entry name" value="TPR-like"/>
    <property type="match status" value="1"/>
</dbReference>
<keyword evidence="2 7" id="KW-0853">WD repeat</keyword>
<dbReference type="KEGG" id="ica:Intca_3281"/>